<organism evidence="7 8">
    <name type="scientific">Micromonospora polyrhachis</name>
    <dbReference type="NCBI Taxonomy" id="1282883"/>
    <lineage>
        <taxon>Bacteria</taxon>
        <taxon>Bacillati</taxon>
        <taxon>Actinomycetota</taxon>
        <taxon>Actinomycetes</taxon>
        <taxon>Micromonosporales</taxon>
        <taxon>Micromonosporaceae</taxon>
        <taxon>Micromonospora</taxon>
    </lineage>
</organism>
<feature type="domain" description="OmpR/PhoB-type" evidence="6">
    <location>
        <begin position="1"/>
        <end position="97"/>
    </location>
</feature>
<dbReference type="EMBL" id="JACHJW010000001">
    <property type="protein sequence ID" value="MBB4957102.1"/>
    <property type="molecule type" value="Genomic_DNA"/>
</dbReference>
<dbReference type="SMART" id="SM00862">
    <property type="entry name" value="Trans_reg_C"/>
    <property type="match status" value="1"/>
</dbReference>
<comment type="similarity">
    <text evidence="1">Belongs to the AfsR/DnrI/RedD regulatory family.</text>
</comment>
<evidence type="ECO:0000256" key="3">
    <source>
        <dbReference type="ARBA" id="ARBA00023125"/>
    </source>
</evidence>
<dbReference type="InterPro" id="IPR027417">
    <property type="entry name" value="P-loop_NTPase"/>
</dbReference>
<comment type="caution">
    <text evidence="7">The sequence shown here is derived from an EMBL/GenBank/DDBJ whole genome shotgun (WGS) entry which is preliminary data.</text>
</comment>
<evidence type="ECO:0000256" key="1">
    <source>
        <dbReference type="ARBA" id="ARBA00005820"/>
    </source>
</evidence>
<dbReference type="SMART" id="SM00382">
    <property type="entry name" value="AAA"/>
    <property type="match status" value="1"/>
</dbReference>
<dbReference type="CDD" id="cd15831">
    <property type="entry name" value="BTAD"/>
    <property type="match status" value="1"/>
</dbReference>
<keyword evidence="8" id="KW-1185">Reference proteome</keyword>
<dbReference type="InterPro" id="IPR001867">
    <property type="entry name" value="OmpR/PhoB-type_DNA-bd"/>
</dbReference>
<name>A0A7W7SMS3_9ACTN</name>
<dbReference type="Pfam" id="PF03704">
    <property type="entry name" value="BTAD"/>
    <property type="match status" value="1"/>
</dbReference>
<protein>
    <submittedName>
        <fullName evidence="7">DNA-binding SARP family transcriptional activator</fullName>
    </submittedName>
</protein>
<dbReference type="SMART" id="SM01043">
    <property type="entry name" value="BTAD"/>
    <property type="match status" value="1"/>
</dbReference>
<dbReference type="InterPro" id="IPR051677">
    <property type="entry name" value="AfsR-DnrI-RedD_regulator"/>
</dbReference>
<dbReference type="AlphaFoldDB" id="A0A7W7SMS3"/>
<dbReference type="InterPro" id="IPR036388">
    <property type="entry name" value="WH-like_DNA-bd_sf"/>
</dbReference>
<dbReference type="PROSITE" id="PS51755">
    <property type="entry name" value="OMPR_PHOB"/>
    <property type="match status" value="1"/>
</dbReference>
<dbReference type="PANTHER" id="PTHR35807">
    <property type="entry name" value="TRANSCRIPTIONAL REGULATOR REDD-RELATED"/>
    <property type="match status" value="1"/>
</dbReference>
<dbReference type="PRINTS" id="PR00364">
    <property type="entry name" value="DISEASERSIST"/>
</dbReference>
<dbReference type="InterPro" id="IPR003593">
    <property type="entry name" value="AAA+_ATPase"/>
</dbReference>
<feature type="DNA-binding region" description="OmpR/PhoB-type" evidence="5">
    <location>
        <begin position="1"/>
        <end position="97"/>
    </location>
</feature>
<dbReference type="InterPro" id="IPR016032">
    <property type="entry name" value="Sig_transdc_resp-reg_C-effctor"/>
</dbReference>
<dbReference type="SUPFAM" id="SSF52540">
    <property type="entry name" value="P-loop containing nucleoside triphosphate hydrolases"/>
    <property type="match status" value="1"/>
</dbReference>
<keyword evidence="2" id="KW-0805">Transcription regulation</keyword>
<dbReference type="Proteomes" id="UP000578819">
    <property type="component" value="Unassembled WGS sequence"/>
</dbReference>
<evidence type="ECO:0000313" key="7">
    <source>
        <dbReference type="EMBL" id="MBB4957102.1"/>
    </source>
</evidence>
<dbReference type="Gene3D" id="1.25.40.10">
    <property type="entry name" value="Tetratricopeptide repeat domain"/>
    <property type="match status" value="2"/>
</dbReference>
<evidence type="ECO:0000256" key="2">
    <source>
        <dbReference type="ARBA" id="ARBA00023015"/>
    </source>
</evidence>
<accession>A0A7W7SMS3</accession>
<proteinExistence type="inferred from homology"/>
<dbReference type="Gene3D" id="1.10.10.10">
    <property type="entry name" value="Winged helix-like DNA-binding domain superfamily/Winged helix DNA-binding domain"/>
    <property type="match status" value="1"/>
</dbReference>
<keyword evidence="3 5" id="KW-0238">DNA-binding</keyword>
<dbReference type="PANTHER" id="PTHR35807:SF1">
    <property type="entry name" value="TRANSCRIPTIONAL REGULATOR REDD"/>
    <property type="match status" value="1"/>
</dbReference>
<keyword evidence="4" id="KW-0804">Transcription</keyword>
<sequence length="973" mass="104606">MAIMRFGLLGSLEVRVDDVVVHLGSVKQRLLCATLLLEPNEVLRTDHLVEMLWDQPHPSSAPANLRTYVHGLRRALRVAPEVAGRLHTRTGGYLLEVQPGERDLDRFREAAQRGRDALAAGRLELAEASLGSAYRLWREPPLADLPLPPALAARLAYLDEERLMVEEDFVQAKLGLGAAAELVGRLRDTVVAHPLRQRSWGQLVTALYRTGDVAGAVAAYLQARDVLAEATGLDPSPELQALYRDILHHSPHLSADTPATVTGPARRPLRELPARIAHFVGRQHEITTALGWLDGETPPAVLGLHGPGGVGKSALAVQLADHLADRYPGGTLYVDLQGSDANLPPLRPIDVLGRFLRTLGMPGNTVPTDPGEATAGFRSEIAGRGILVVIDNARDAVQVRDLLPGDRTCTAIVTSRRMLTTLPNGRHLAVGLLPRHAAVELLAVECGADRVAAQPEAAGRLAELSGFLPLALRIVGARLASRPHWTLDQLVDRLADPHQRLDELEYDDLSLRASIAHAYAALLDGDDRDRRGARVLRLVGGSQLPVVTPRAVAALLDESARHAEEALERLVDQRLVEPRGPGTYALHDLLRLYAAEQAAADPAVDRDAALGRLTQLYELGTREIEQMASAGWAPTLGRERTTSPWQDAPTSPAQAVRWLAEEHANILAAFTAAAQTAGEPARLAALLAWASVAVLRRHGYRHEAVRLVDGAVELTDRLGMPLEHAAALFYRAGLNRGTGDPDLVAADLLRCLELVRAVGDQNRTSACLEALGILHYRTGSVISALRYLDEALALRRDSGRPLLVGASLSNSAMVRMAVGAEEEAFAGVTEALRIAREIRAVGLEGAALSMHGQVLCRAGRWQEAIPSLTEAVAVTEHSGDLPSRAEAYLARAAAHLRLADPAAAGRDAALAGTLAAQTGDRYVLAVSRHAAACAAEAAGDGATADRLRREARETNRSVPGYREPHYEEFFGPL</sequence>
<dbReference type="GO" id="GO:0043531">
    <property type="term" value="F:ADP binding"/>
    <property type="evidence" value="ECO:0007669"/>
    <property type="project" value="InterPro"/>
</dbReference>
<dbReference type="Gene3D" id="3.40.50.300">
    <property type="entry name" value="P-loop containing nucleotide triphosphate hydrolases"/>
    <property type="match status" value="1"/>
</dbReference>
<dbReference type="GO" id="GO:0000160">
    <property type="term" value="P:phosphorelay signal transduction system"/>
    <property type="evidence" value="ECO:0007669"/>
    <property type="project" value="InterPro"/>
</dbReference>
<dbReference type="InterPro" id="IPR005158">
    <property type="entry name" value="BTAD"/>
</dbReference>
<evidence type="ECO:0000256" key="5">
    <source>
        <dbReference type="PROSITE-ProRule" id="PRU01091"/>
    </source>
</evidence>
<dbReference type="InterPro" id="IPR011990">
    <property type="entry name" value="TPR-like_helical_dom_sf"/>
</dbReference>
<evidence type="ECO:0000313" key="8">
    <source>
        <dbReference type="Proteomes" id="UP000578819"/>
    </source>
</evidence>
<reference evidence="7 8" key="1">
    <citation type="submission" date="2020-08" db="EMBL/GenBank/DDBJ databases">
        <title>Sequencing the genomes of 1000 actinobacteria strains.</title>
        <authorList>
            <person name="Klenk H.-P."/>
        </authorList>
    </citation>
    <scope>NUCLEOTIDE SEQUENCE [LARGE SCALE GENOMIC DNA]</scope>
    <source>
        <strain evidence="7 8">DSM 45886</strain>
    </source>
</reference>
<gene>
    <name evidence="7" type="ORF">FHR38_000835</name>
</gene>
<dbReference type="SUPFAM" id="SSF48452">
    <property type="entry name" value="TPR-like"/>
    <property type="match status" value="2"/>
</dbReference>
<dbReference type="GO" id="GO:0003677">
    <property type="term" value="F:DNA binding"/>
    <property type="evidence" value="ECO:0007669"/>
    <property type="project" value="UniProtKB-UniRule"/>
</dbReference>
<dbReference type="GO" id="GO:0006355">
    <property type="term" value="P:regulation of DNA-templated transcription"/>
    <property type="evidence" value="ECO:0007669"/>
    <property type="project" value="InterPro"/>
</dbReference>
<dbReference type="SUPFAM" id="SSF46894">
    <property type="entry name" value="C-terminal effector domain of the bipartite response regulators"/>
    <property type="match status" value="1"/>
</dbReference>
<evidence type="ECO:0000256" key="4">
    <source>
        <dbReference type="ARBA" id="ARBA00023163"/>
    </source>
</evidence>
<evidence type="ECO:0000259" key="6">
    <source>
        <dbReference type="PROSITE" id="PS51755"/>
    </source>
</evidence>